<sequence length="86" mass="9314">MVRLWWLLWPQPVRSPPQRWRQMAEHSEAPLGVAPPQPDTTWCGCGGCTIGLRHHSPTPQGAAAVAVPSPDRHHNGGLAADSSFST</sequence>
<proteinExistence type="predicted"/>
<gene>
    <name evidence="2" type="ORF">Tci_851861</name>
</gene>
<comment type="caution">
    <text evidence="2">The sequence shown here is derived from an EMBL/GenBank/DDBJ whole genome shotgun (WGS) entry which is preliminary data.</text>
</comment>
<accession>A0A699RBI5</accession>
<evidence type="ECO:0000313" key="2">
    <source>
        <dbReference type="EMBL" id="GFC79891.1"/>
    </source>
</evidence>
<dbReference type="AlphaFoldDB" id="A0A699RBI5"/>
<protein>
    <submittedName>
        <fullName evidence="2">Uncharacterized protein</fullName>
    </submittedName>
</protein>
<evidence type="ECO:0000256" key="1">
    <source>
        <dbReference type="SAM" id="MobiDB-lite"/>
    </source>
</evidence>
<reference evidence="2" key="1">
    <citation type="journal article" date="2019" name="Sci. Rep.">
        <title>Draft genome of Tanacetum cinerariifolium, the natural source of mosquito coil.</title>
        <authorList>
            <person name="Yamashiro T."/>
            <person name="Shiraishi A."/>
            <person name="Satake H."/>
            <person name="Nakayama K."/>
        </authorList>
    </citation>
    <scope>NUCLEOTIDE SEQUENCE</scope>
</reference>
<organism evidence="2">
    <name type="scientific">Tanacetum cinerariifolium</name>
    <name type="common">Dalmatian daisy</name>
    <name type="synonym">Chrysanthemum cinerariifolium</name>
    <dbReference type="NCBI Taxonomy" id="118510"/>
    <lineage>
        <taxon>Eukaryota</taxon>
        <taxon>Viridiplantae</taxon>
        <taxon>Streptophyta</taxon>
        <taxon>Embryophyta</taxon>
        <taxon>Tracheophyta</taxon>
        <taxon>Spermatophyta</taxon>
        <taxon>Magnoliopsida</taxon>
        <taxon>eudicotyledons</taxon>
        <taxon>Gunneridae</taxon>
        <taxon>Pentapetalae</taxon>
        <taxon>asterids</taxon>
        <taxon>campanulids</taxon>
        <taxon>Asterales</taxon>
        <taxon>Asteraceae</taxon>
        <taxon>Asteroideae</taxon>
        <taxon>Anthemideae</taxon>
        <taxon>Anthemidinae</taxon>
        <taxon>Tanacetum</taxon>
    </lineage>
</organism>
<dbReference type="EMBL" id="BKCJ011072533">
    <property type="protein sequence ID" value="GFC79891.1"/>
    <property type="molecule type" value="Genomic_DNA"/>
</dbReference>
<name>A0A699RBI5_TANCI</name>
<feature type="region of interest" description="Disordered" evidence="1">
    <location>
        <begin position="58"/>
        <end position="86"/>
    </location>
</feature>